<evidence type="ECO:0000313" key="11">
    <source>
        <dbReference type="RefSeq" id="XP_030063407.1"/>
    </source>
</evidence>
<feature type="transmembrane region" description="Helical" evidence="7">
    <location>
        <begin position="131"/>
        <end position="151"/>
    </location>
</feature>
<evidence type="ECO:0000256" key="2">
    <source>
        <dbReference type="ARBA" id="ARBA00022692"/>
    </source>
</evidence>
<reference evidence="10 11" key="1">
    <citation type="submission" date="2025-04" db="UniProtKB">
        <authorList>
            <consortium name="RefSeq"/>
        </authorList>
    </citation>
    <scope>IDENTIFICATION</scope>
</reference>
<evidence type="ECO:0000256" key="3">
    <source>
        <dbReference type="ARBA" id="ARBA00022989"/>
    </source>
</evidence>
<sequence length="354" mass="39614">MSNSGRSMQTDKTPPSNHWNRASEKQWDRPHRDSERQWDRQQRNSDRQKDRHRQERSDTRPPSSNGRPLPSRDIPRSHHSRPSTVRSEPHSRHRLPASRYHGSASQRLYPEKQSCSEKCSNMCSKTGILKFVEVAVGLLVLICLVASYAVITGYTSSAGLGMGAFNINSAYSPFEGAELQQLRDLDMQYSQMRAPGVYGGVAFTLVVGAGTLFFLLNGARPLHHISTPVLIAELVFDILACAGYIIAVGLYLHFIKQVNTTDLCKRRESLYAGRGYNWMNCEVQGGDAAVALFGLIAACLYLPSAMLCGMIIKARRQGQGNRSPKDRLSSYNQERAHRVHQPAEKEQFLPSILV</sequence>
<dbReference type="AlphaFoldDB" id="A0A6P7YK90"/>
<evidence type="ECO:0000259" key="8">
    <source>
        <dbReference type="PROSITE" id="PS51225"/>
    </source>
</evidence>
<evidence type="ECO:0000256" key="7">
    <source>
        <dbReference type="SAM" id="Phobius"/>
    </source>
</evidence>
<dbReference type="GO" id="GO:0019911">
    <property type="term" value="F:structural constituent of myelin sheath"/>
    <property type="evidence" value="ECO:0007669"/>
    <property type="project" value="TreeGrafter"/>
</dbReference>
<dbReference type="PROSITE" id="PS51225">
    <property type="entry name" value="MARVEL"/>
    <property type="match status" value="1"/>
</dbReference>
<dbReference type="RefSeq" id="XP_030063407.1">
    <property type="nucleotide sequence ID" value="XM_030207547.1"/>
</dbReference>
<dbReference type="InterPro" id="IPR008253">
    <property type="entry name" value="Marvel"/>
</dbReference>
<dbReference type="OrthoDB" id="9946445at2759"/>
<dbReference type="KEGG" id="muo:115472973"/>
<evidence type="ECO:0000256" key="5">
    <source>
        <dbReference type="PROSITE-ProRule" id="PRU00581"/>
    </source>
</evidence>
<feature type="transmembrane region" description="Helical" evidence="7">
    <location>
        <begin position="288"/>
        <end position="312"/>
    </location>
</feature>
<keyword evidence="2 5" id="KW-0812">Transmembrane</keyword>
<dbReference type="RefSeq" id="XP_030063399.1">
    <property type="nucleotide sequence ID" value="XM_030207539.1"/>
</dbReference>
<name>A0A6P7YK90_9AMPH</name>
<feature type="transmembrane region" description="Helical" evidence="7">
    <location>
        <begin position="229"/>
        <end position="252"/>
    </location>
</feature>
<evidence type="ECO:0000256" key="6">
    <source>
        <dbReference type="SAM" id="MobiDB-lite"/>
    </source>
</evidence>
<dbReference type="GO" id="GO:0016020">
    <property type="term" value="C:membrane"/>
    <property type="evidence" value="ECO:0007669"/>
    <property type="project" value="UniProtKB-SubCell"/>
</dbReference>
<evidence type="ECO:0000313" key="10">
    <source>
        <dbReference type="RefSeq" id="XP_030063399.1"/>
    </source>
</evidence>
<comment type="subcellular location">
    <subcellularLocation>
        <location evidence="1">Membrane</location>
        <topology evidence="1">Multi-pass membrane protein</topology>
    </subcellularLocation>
</comment>
<keyword evidence="9" id="KW-1185">Reference proteome</keyword>
<feature type="region of interest" description="Disordered" evidence="6">
    <location>
        <begin position="1"/>
        <end position="107"/>
    </location>
</feature>
<feature type="transmembrane region" description="Helical" evidence="7">
    <location>
        <begin position="197"/>
        <end position="217"/>
    </location>
</feature>
<proteinExistence type="predicted"/>
<dbReference type="InterPro" id="IPR050578">
    <property type="entry name" value="MARVEL-CKLF_proteins"/>
</dbReference>
<evidence type="ECO:0000256" key="4">
    <source>
        <dbReference type="ARBA" id="ARBA00023136"/>
    </source>
</evidence>
<keyword evidence="4 5" id="KW-0472">Membrane</keyword>
<gene>
    <name evidence="10 11 12" type="primary">LOC115472973</name>
</gene>
<accession>A0A6P7YK90</accession>
<dbReference type="PANTHER" id="PTHR22776">
    <property type="entry name" value="MARVEL-CONTAINING POTENTIAL LIPID RAFT-ASSOCIATED PROTEIN"/>
    <property type="match status" value="1"/>
</dbReference>
<keyword evidence="3 7" id="KW-1133">Transmembrane helix</keyword>
<feature type="compositionally biased region" description="Polar residues" evidence="6">
    <location>
        <begin position="1"/>
        <end position="20"/>
    </location>
</feature>
<organism evidence="9 10">
    <name type="scientific">Microcaecilia unicolor</name>
    <dbReference type="NCBI Taxonomy" id="1415580"/>
    <lineage>
        <taxon>Eukaryota</taxon>
        <taxon>Metazoa</taxon>
        <taxon>Chordata</taxon>
        <taxon>Craniata</taxon>
        <taxon>Vertebrata</taxon>
        <taxon>Euteleostomi</taxon>
        <taxon>Amphibia</taxon>
        <taxon>Gymnophiona</taxon>
        <taxon>Siphonopidae</taxon>
        <taxon>Microcaecilia</taxon>
    </lineage>
</organism>
<evidence type="ECO:0000256" key="1">
    <source>
        <dbReference type="ARBA" id="ARBA00004141"/>
    </source>
</evidence>
<dbReference type="RefSeq" id="XP_030063414.1">
    <property type="nucleotide sequence ID" value="XM_030207554.1"/>
</dbReference>
<evidence type="ECO:0000313" key="9">
    <source>
        <dbReference type="Proteomes" id="UP000515156"/>
    </source>
</evidence>
<dbReference type="PANTHER" id="PTHR22776:SF98">
    <property type="entry name" value="MARVEL DOMAIN-CONTAINING PROTEIN"/>
    <property type="match status" value="1"/>
</dbReference>
<feature type="domain" description="MARVEL" evidence="8">
    <location>
        <begin position="121"/>
        <end position="313"/>
    </location>
</feature>
<dbReference type="GeneID" id="115472973"/>
<dbReference type="Proteomes" id="UP000515156">
    <property type="component" value="Chromosome 1"/>
</dbReference>
<dbReference type="GO" id="GO:0042552">
    <property type="term" value="P:myelination"/>
    <property type="evidence" value="ECO:0007669"/>
    <property type="project" value="TreeGrafter"/>
</dbReference>
<evidence type="ECO:0000313" key="12">
    <source>
        <dbReference type="RefSeq" id="XP_030063414.1"/>
    </source>
</evidence>
<protein>
    <submittedName>
        <fullName evidence="10 11">MARVEL domain-containing protein 3-like</fullName>
    </submittedName>
</protein>
<feature type="compositionally biased region" description="Basic and acidic residues" evidence="6">
    <location>
        <begin position="21"/>
        <end position="59"/>
    </location>
</feature>
<feature type="region of interest" description="Disordered" evidence="6">
    <location>
        <begin position="319"/>
        <end position="344"/>
    </location>
</feature>